<dbReference type="InterPro" id="IPR004561">
    <property type="entry name" value="IsoChor_synthase"/>
</dbReference>
<dbReference type="Gene3D" id="3.60.120.10">
    <property type="entry name" value="Anthranilate synthase"/>
    <property type="match status" value="1"/>
</dbReference>
<protein>
    <recommendedName>
        <fullName evidence="3">isochorismate synthase</fullName>
        <ecNumber evidence="3">5.4.4.2</ecNumber>
    </recommendedName>
    <alternativeName>
        <fullName evidence="5">Isochorismate mutase</fullName>
    </alternativeName>
</protein>
<evidence type="ECO:0000256" key="5">
    <source>
        <dbReference type="ARBA" id="ARBA00041564"/>
    </source>
</evidence>
<dbReference type="PANTHER" id="PTHR42839:SF1">
    <property type="entry name" value="ISOCHORISMATE SYNTHASE MENF"/>
    <property type="match status" value="1"/>
</dbReference>
<comment type="similarity">
    <text evidence="2">Belongs to the isochorismate synthase family.</text>
</comment>
<evidence type="ECO:0000256" key="4">
    <source>
        <dbReference type="ARBA" id="ARBA00023235"/>
    </source>
</evidence>
<evidence type="ECO:0000256" key="1">
    <source>
        <dbReference type="ARBA" id="ARBA00000799"/>
    </source>
</evidence>
<comment type="caution">
    <text evidence="7">The sequence shown here is derived from an EMBL/GenBank/DDBJ whole genome shotgun (WGS) entry which is preliminary data.</text>
</comment>
<gene>
    <name evidence="7" type="ORF">FD00_GL001278</name>
</gene>
<dbReference type="RefSeq" id="WP_010077929.1">
    <property type="nucleotide sequence ID" value="NZ_AYYH01000003.1"/>
</dbReference>
<dbReference type="Pfam" id="PF00425">
    <property type="entry name" value="Chorismate_bind"/>
    <property type="match status" value="1"/>
</dbReference>
<dbReference type="EC" id="5.4.4.2" evidence="3"/>
<name>A0A0R2E7G3_9LACO</name>
<dbReference type="Proteomes" id="UP000050898">
    <property type="component" value="Unassembled WGS sequence"/>
</dbReference>
<dbReference type="GO" id="GO:0008909">
    <property type="term" value="F:isochorismate synthase activity"/>
    <property type="evidence" value="ECO:0007669"/>
    <property type="project" value="UniProtKB-EC"/>
</dbReference>
<feature type="domain" description="Chorismate-utilising enzyme C-terminal" evidence="6">
    <location>
        <begin position="168"/>
        <end position="418"/>
    </location>
</feature>
<dbReference type="NCBIfam" id="TIGR00543">
    <property type="entry name" value="isochor_syn"/>
    <property type="match status" value="1"/>
</dbReference>
<dbReference type="InterPro" id="IPR015890">
    <property type="entry name" value="Chorismate_C"/>
</dbReference>
<accession>A0A0R2E7G3</accession>
<dbReference type="EMBL" id="AYYH01000003">
    <property type="protein sequence ID" value="KRN11275.1"/>
    <property type="molecule type" value="Genomic_DNA"/>
</dbReference>
<evidence type="ECO:0000259" key="6">
    <source>
        <dbReference type="Pfam" id="PF00425"/>
    </source>
</evidence>
<dbReference type="PANTHER" id="PTHR42839">
    <property type="entry name" value="ISOCHORISMATE SYNTHASE ENTC"/>
    <property type="match status" value="1"/>
</dbReference>
<dbReference type="GO" id="GO:0009697">
    <property type="term" value="P:salicylic acid biosynthetic process"/>
    <property type="evidence" value="ECO:0007669"/>
    <property type="project" value="TreeGrafter"/>
</dbReference>
<dbReference type="InterPro" id="IPR005801">
    <property type="entry name" value="ADC_synthase"/>
</dbReference>
<keyword evidence="8" id="KW-1185">Reference proteome</keyword>
<dbReference type="SUPFAM" id="SSF56322">
    <property type="entry name" value="ADC synthase"/>
    <property type="match status" value="1"/>
</dbReference>
<keyword evidence="4" id="KW-0413">Isomerase</keyword>
<proteinExistence type="inferred from homology"/>
<organism evidence="7 8">
    <name type="scientific">Liquorilactobacillus mali KCTC 3596 = DSM 20444</name>
    <dbReference type="NCBI Taxonomy" id="1046596"/>
    <lineage>
        <taxon>Bacteria</taxon>
        <taxon>Bacillati</taxon>
        <taxon>Bacillota</taxon>
        <taxon>Bacilli</taxon>
        <taxon>Lactobacillales</taxon>
        <taxon>Lactobacillaceae</taxon>
        <taxon>Liquorilactobacillus</taxon>
    </lineage>
</organism>
<comment type="catalytic activity">
    <reaction evidence="1">
        <text>chorismate = isochorismate</text>
        <dbReference type="Rhea" id="RHEA:18985"/>
        <dbReference type="ChEBI" id="CHEBI:29748"/>
        <dbReference type="ChEBI" id="CHEBI:29780"/>
        <dbReference type="EC" id="5.4.4.2"/>
    </reaction>
</comment>
<evidence type="ECO:0000256" key="2">
    <source>
        <dbReference type="ARBA" id="ARBA00005297"/>
    </source>
</evidence>
<dbReference type="AlphaFoldDB" id="A0A0R2E7G3"/>
<reference evidence="7 8" key="1">
    <citation type="journal article" date="2015" name="Genome Announc.">
        <title>Expanding the biotechnology potential of lactobacilli through comparative genomics of 213 strains and associated genera.</title>
        <authorList>
            <person name="Sun Z."/>
            <person name="Harris H.M."/>
            <person name="McCann A."/>
            <person name="Guo C."/>
            <person name="Argimon S."/>
            <person name="Zhang W."/>
            <person name="Yang X."/>
            <person name="Jeffery I.B."/>
            <person name="Cooney J.C."/>
            <person name="Kagawa T.F."/>
            <person name="Liu W."/>
            <person name="Song Y."/>
            <person name="Salvetti E."/>
            <person name="Wrobel A."/>
            <person name="Rasinkangas P."/>
            <person name="Parkhill J."/>
            <person name="Rea M.C."/>
            <person name="O'Sullivan O."/>
            <person name="Ritari J."/>
            <person name="Douillard F.P."/>
            <person name="Paul Ross R."/>
            <person name="Yang R."/>
            <person name="Briner A.E."/>
            <person name="Felis G.E."/>
            <person name="de Vos W.M."/>
            <person name="Barrangou R."/>
            <person name="Klaenhammer T.R."/>
            <person name="Caufield P.W."/>
            <person name="Cui Y."/>
            <person name="Zhang H."/>
            <person name="O'Toole P.W."/>
        </authorList>
    </citation>
    <scope>NUCLEOTIDE SEQUENCE [LARGE SCALE GENOMIC DNA]</scope>
    <source>
        <strain evidence="7 8">DSM 20444</strain>
    </source>
</reference>
<sequence>MSKKIYYTNSELQPVDEKKLIALAPKYDNAFIFQTPEGLRLYSFGSLSQITPGSHENQFTAVSHWKDHLHSLLTPINAAVPPQVVGGFSFSSEQTGKSVWGDLSNGYFFLPKYIVIIENNNFTLITSSFNKTEITQEKIAFISQLSVITISNRQLSNAIVAKKELNVDKWAAAVAKTTKLIKETDLKKVVLARNLQIELAHKPELCLLWQRLQFTQPNTYHILLKQKELLFLSATPERFAKFGATYFETAAVAGTTRRGDTALEDKQLGNILLADKKNRSEQQFVVNEINSSLKKAGLVTHHPMEPILLKNKNVQHLFTPIKGTGSYNLFSLLDSLHPTPALGGLPRKKALLQIDKIEPFMRGLFGAPIGHISFDGTGELAVGIRSGIISGTTAFLFAGAGIVTDSMPETEVAETRMKFNPILNILKEDNE</sequence>
<dbReference type="PATRIC" id="fig|1046596.6.peg.1361"/>
<dbReference type="OrthoDB" id="9803598at2"/>
<evidence type="ECO:0000256" key="3">
    <source>
        <dbReference type="ARBA" id="ARBA00012824"/>
    </source>
</evidence>
<evidence type="ECO:0000313" key="8">
    <source>
        <dbReference type="Proteomes" id="UP000050898"/>
    </source>
</evidence>
<evidence type="ECO:0000313" key="7">
    <source>
        <dbReference type="EMBL" id="KRN11275.1"/>
    </source>
</evidence>
<dbReference type="GeneID" id="98315282"/>